<reference evidence="3" key="2">
    <citation type="journal article" date="2017" name="Stand. Genomic Sci.">
        <title>Complete genome sequence of the sulfur-oxidizing chemolithoautotrophic Sulfurovum lithotrophicum 42BKTT.</title>
        <authorList>
            <person name="Jeon W."/>
            <person name="Priscilla L."/>
            <person name="Park G."/>
            <person name="Lee H."/>
            <person name="Lee N."/>
            <person name="Lee D."/>
            <person name="Kwon H."/>
            <person name="Ahn I."/>
            <person name="Lee C."/>
            <person name="Lee H."/>
            <person name="Ahn J."/>
        </authorList>
    </citation>
    <scope>NUCLEOTIDE SEQUENCE [LARGE SCALE GENOMIC DNA]</scope>
    <source>
        <strain evidence="3">ATCC BAA-797 / 42BKT</strain>
    </source>
</reference>
<name>A0A7U4M1F8_9BACT</name>
<dbReference type="Pfam" id="PF25973">
    <property type="entry name" value="BSH_CzcB"/>
    <property type="match status" value="1"/>
</dbReference>
<dbReference type="PANTHER" id="PTHR30469:SF15">
    <property type="entry name" value="HLYD FAMILY OF SECRETION PROTEINS"/>
    <property type="match status" value="1"/>
</dbReference>
<dbReference type="Gene3D" id="2.40.420.20">
    <property type="match status" value="1"/>
</dbReference>
<dbReference type="RefSeq" id="WP_046551151.1">
    <property type="nucleotide sequence ID" value="NZ_CP011308.1"/>
</dbReference>
<evidence type="ECO:0000259" key="1">
    <source>
        <dbReference type="Pfam" id="PF25973"/>
    </source>
</evidence>
<dbReference type="SUPFAM" id="SSF111369">
    <property type="entry name" value="HlyD-like secretion proteins"/>
    <property type="match status" value="1"/>
</dbReference>
<dbReference type="PANTHER" id="PTHR30469">
    <property type="entry name" value="MULTIDRUG RESISTANCE PROTEIN MDTA"/>
    <property type="match status" value="1"/>
</dbReference>
<organism evidence="2 3">
    <name type="scientific">Sulfurovum lithotrophicum</name>
    <dbReference type="NCBI Taxonomy" id="206403"/>
    <lineage>
        <taxon>Bacteria</taxon>
        <taxon>Pseudomonadati</taxon>
        <taxon>Campylobacterota</taxon>
        <taxon>Epsilonproteobacteria</taxon>
        <taxon>Campylobacterales</taxon>
        <taxon>Sulfurovaceae</taxon>
        <taxon>Sulfurovum</taxon>
    </lineage>
</organism>
<proteinExistence type="predicted"/>
<protein>
    <submittedName>
        <fullName evidence="2">RND transporter</fullName>
    </submittedName>
</protein>
<dbReference type="GO" id="GO:1990281">
    <property type="term" value="C:efflux pump complex"/>
    <property type="evidence" value="ECO:0007669"/>
    <property type="project" value="TreeGrafter"/>
</dbReference>
<sequence length="336" mass="36316">MKKVLKILLFLVVIIALVVLGAKLIHDKRAKEASTPPAKIYPIVAKAMIPKVAQVKLTLPYLAETLNETDVTLSSRIASRVEQIVKSGSEVKKGEIVATLDTTDLTANINALKISLDNLLKSHKRTKALYRVKGASIEQLQKEQSQIASIKAKLKAAENQLSYATITAPIDGIVAKTMAAVGDVTMPGKPLVQISAETGFSLLVRTPQDISPKSVLFNGKEYTLHGLGSTLRGLKEYKAYISDSKGLSSGERVEVNVVIFEGKGIELPFDAILDREGKSYVLLVNKDHASAKEVHIVQSAEQGVIVSEDITGKKIVVAKPDILLKLTSGYALKVKE</sequence>
<evidence type="ECO:0000313" key="3">
    <source>
        <dbReference type="Proteomes" id="UP000034444"/>
    </source>
</evidence>
<dbReference type="GO" id="GO:0015562">
    <property type="term" value="F:efflux transmembrane transporter activity"/>
    <property type="evidence" value="ECO:0007669"/>
    <property type="project" value="TreeGrafter"/>
</dbReference>
<dbReference type="AlphaFoldDB" id="A0A7U4M1F8"/>
<dbReference type="Gene3D" id="2.40.50.100">
    <property type="match status" value="1"/>
</dbReference>
<dbReference type="KEGG" id="slh:YH65_06435"/>
<dbReference type="OrthoDB" id="9784484at2"/>
<dbReference type="Proteomes" id="UP000034444">
    <property type="component" value="Chromosome"/>
</dbReference>
<dbReference type="InterPro" id="IPR058647">
    <property type="entry name" value="BSH_CzcB-like"/>
</dbReference>
<reference evidence="2 3" key="1">
    <citation type="submission" date="2015-04" db="EMBL/GenBank/DDBJ databases">
        <title>Complete genome sequence of Sulfurovum lithotrophicum ATCC BAA-797T.</title>
        <authorList>
            <person name="Ahn J."/>
            <person name="Park G."/>
            <person name="Jeon W."/>
            <person name="Jang Y."/>
            <person name="Jang M."/>
            <person name="Lee H."/>
            <person name="Lee H."/>
        </authorList>
    </citation>
    <scope>NUCLEOTIDE SEQUENCE [LARGE SCALE GENOMIC DNA]</scope>
    <source>
        <strain evidence="3">ATCC BAA-797 / 42BKT</strain>
    </source>
</reference>
<feature type="domain" description="CzcB-like barrel-sandwich hybrid" evidence="1">
    <location>
        <begin position="73"/>
        <end position="194"/>
    </location>
</feature>
<accession>A0A7U4M1F8</accession>
<keyword evidence="3" id="KW-1185">Reference proteome</keyword>
<dbReference type="EMBL" id="CP011308">
    <property type="protein sequence ID" value="AKF25070.1"/>
    <property type="molecule type" value="Genomic_DNA"/>
</dbReference>
<evidence type="ECO:0000313" key="2">
    <source>
        <dbReference type="EMBL" id="AKF25070.1"/>
    </source>
</evidence>
<gene>
    <name evidence="2" type="ORF">YH65_06435</name>
</gene>
<dbReference type="Gene3D" id="1.10.287.470">
    <property type="entry name" value="Helix hairpin bin"/>
    <property type="match status" value="1"/>
</dbReference>